<dbReference type="InterPro" id="IPR005229">
    <property type="entry name" value="YicC/YloC-like"/>
</dbReference>
<dbReference type="NCBIfam" id="TIGR00255">
    <property type="entry name" value="YicC/YloC family endoribonuclease"/>
    <property type="match status" value="1"/>
</dbReference>
<dbReference type="Pfam" id="PF08340">
    <property type="entry name" value="YicC-like_C"/>
    <property type="match status" value="1"/>
</dbReference>
<dbReference type="Proteomes" id="UP000321491">
    <property type="component" value="Unassembled WGS sequence"/>
</dbReference>
<keyword evidence="4" id="KW-0378">Hydrolase</keyword>
<feature type="domain" description="Endoribonuclease YicC-like N-terminal" evidence="6">
    <location>
        <begin position="4"/>
        <end position="157"/>
    </location>
</feature>
<reference evidence="8 9" key="1">
    <citation type="submission" date="2019-07" db="EMBL/GenBank/DDBJ databases">
        <title>Whole genome shotgun sequence of Cerasibacillus quisquiliarum NBRC 102429.</title>
        <authorList>
            <person name="Hosoyama A."/>
            <person name="Uohara A."/>
            <person name="Ohji S."/>
            <person name="Ichikawa N."/>
        </authorList>
    </citation>
    <scope>NUCLEOTIDE SEQUENCE [LARGE SCALE GENOMIC DNA]</scope>
    <source>
        <strain evidence="8 9">NBRC 102429</strain>
    </source>
</reference>
<comment type="similarity">
    <text evidence="5">Belongs to the YicC/YloC family.</text>
</comment>
<keyword evidence="2" id="KW-0540">Nuclease</keyword>
<name>A0A511UY35_9BACI</name>
<gene>
    <name evidence="8" type="ORF">CQU01_06110</name>
</gene>
<evidence type="ECO:0000256" key="5">
    <source>
        <dbReference type="ARBA" id="ARBA00035648"/>
    </source>
</evidence>
<dbReference type="Pfam" id="PF03755">
    <property type="entry name" value="YicC-like_N"/>
    <property type="match status" value="1"/>
</dbReference>
<comment type="caution">
    <text evidence="8">The sequence shown here is derived from an EMBL/GenBank/DDBJ whole genome shotgun (WGS) entry which is preliminary data.</text>
</comment>
<evidence type="ECO:0000256" key="2">
    <source>
        <dbReference type="ARBA" id="ARBA00022722"/>
    </source>
</evidence>
<dbReference type="EMBL" id="BJXW01000008">
    <property type="protein sequence ID" value="GEN30373.1"/>
    <property type="molecule type" value="Genomic_DNA"/>
</dbReference>
<protein>
    <recommendedName>
        <fullName evidence="10">YicC family protein</fullName>
    </recommendedName>
</protein>
<dbReference type="InterPro" id="IPR013527">
    <property type="entry name" value="YicC-like_N"/>
</dbReference>
<proteinExistence type="inferred from homology"/>
<evidence type="ECO:0000256" key="4">
    <source>
        <dbReference type="ARBA" id="ARBA00022801"/>
    </source>
</evidence>
<evidence type="ECO:0000313" key="9">
    <source>
        <dbReference type="Proteomes" id="UP000321491"/>
    </source>
</evidence>
<dbReference type="GO" id="GO:0016787">
    <property type="term" value="F:hydrolase activity"/>
    <property type="evidence" value="ECO:0007669"/>
    <property type="project" value="UniProtKB-KW"/>
</dbReference>
<dbReference type="OrthoDB" id="9771229at2"/>
<evidence type="ECO:0000313" key="8">
    <source>
        <dbReference type="EMBL" id="GEN30373.1"/>
    </source>
</evidence>
<sequence length="294" mass="34868">MSVMSMTGYGRDVFQFNDATILIEIKSVNHRFLDYMPHFPRNLMFLEEPVRKVIQTYFKRGRIAVFIEVHGSAFNKKTLELDWDFLDDYVQKIKDIKKTYQLEDPISLSLLATNPDCMWIEKTEEQPLELQEYILEAVKQTCLKVKRMREVEGEFLQADIEKHMECIHHLINRLEKQRPIVIQEYQRRIHYRLEDYVGNLSFIEQERYRQEIALLAEKGDIVEEIVRLNSHIHHFKQTLNEAEAIGRKLDFILQEMQREANTIGAKSTDPEISELAVQLKSVIEKVKEQVQNIE</sequence>
<keyword evidence="9" id="KW-1185">Reference proteome</keyword>
<evidence type="ECO:0000256" key="1">
    <source>
        <dbReference type="ARBA" id="ARBA00001968"/>
    </source>
</evidence>
<organism evidence="8 9">
    <name type="scientific">Cerasibacillus quisquiliarum</name>
    <dbReference type="NCBI Taxonomy" id="227865"/>
    <lineage>
        <taxon>Bacteria</taxon>
        <taxon>Bacillati</taxon>
        <taxon>Bacillota</taxon>
        <taxon>Bacilli</taxon>
        <taxon>Bacillales</taxon>
        <taxon>Bacillaceae</taxon>
        <taxon>Cerasibacillus</taxon>
    </lineage>
</organism>
<dbReference type="PANTHER" id="PTHR30636:SF3">
    <property type="entry name" value="UPF0701 PROTEIN YICC"/>
    <property type="match status" value="1"/>
</dbReference>
<evidence type="ECO:0000259" key="7">
    <source>
        <dbReference type="Pfam" id="PF08340"/>
    </source>
</evidence>
<evidence type="ECO:0000259" key="6">
    <source>
        <dbReference type="Pfam" id="PF03755"/>
    </source>
</evidence>
<dbReference type="AlphaFoldDB" id="A0A511UY35"/>
<comment type="cofactor">
    <cofactor evidence="1">
        <name>a divalent metal cation</name>
        <dbReference type="ChEBI" id="CHEBI:60240"/>
    </cofactor>
</comment>
<dbReference type="InterPro" id="IPR013551">
    <property type="entry name" value="YicC-like_C"/>
</dbReference>
<dbReference type="GO" id="GO:0004521">
    <property type="term" value="F:RNA endonuclease activity"/>
    <property type="evidence" value="ECO:0007669"/>
    <property type="project" value="InterPro"/>
</dbReference>
<evidence type="ECO:0000256" key="3">
    <source>
        <dbReference type="ARBA" id="ARBA00022759"/>
    </source>
</evidence>
<evidence type="ECO:0008006" key="10">
    <source>
        <dbReference type="Google" id="ProtNLM"/>
    </source>
</evidence>
<dbReference type="PANTHER" id="PTHR30636">
    <property type="entry name" value="UPF0701 PROTEIN YICC"/>
    <property type="match status" value="1"/>
</dbReference>
<keyword evidence="3" id="KW-0255">Endonuclease</keyword>
<feature type="domain" description="Endoribonuclease YicC-like C-terminal" evidence="7">
    <location>
        <begin position="175"/>
        <end position="294"/>
    </location>
</feature>
<accession>A0A511UY35</accession>